<dbReference type="InterPro" id="IPR011256">
    <property type="entry name" value="Reg_factor_effector_dom_sf"/>
</dbReference>
<gene>
    <name evidence="2" type="ORF">ERS450000_02041</name>
</gene>
<dbReference type="SUPFAM" id="SSF55136">
    <property type="entry name" value="Probable bacterial effector-binding domain"/>
    <property type="match status" value="1"/>
</dbReference>
<dbReference type="Gene3D" id="3.30.310.70">
    <property type="entry name" value="TT1751-like domain"/>
    <property type="match status" value="1"/>
</dbReference>
<dbReference type="AlphaFoldDB" id="A0A0H5NMW9"/>
<feature type="domain" description="AraC effector-binding" evidence="1">
    <location>
        <begin position="3"/>
        <end position="156"/>
    </location>
</feature>
<dbReference type="CDD" id="cd14797">
    <property type="entry name" value="DUF302"/>
    <property type="match status" value="1"/>
</dbReference>
<accession>A0A0H5NMW9</accession>
<name>A0A0H5NMW9_NOCFR</name>
<organism evidence="2 3">
    <name type="scientific">Nocardia farcinica</name>
    <dbReference type="NCBI Taxonomy" id="37329"/>
    <lineage>
        <taxon>Bacteria</taxon>
        <taxon>Bacillati</taxon>
        <taxon>Actinomycetota</taxon>
        <taxon>Actinomycetes</taxon>
        <taxon>Mycobacteriales</taxon>
        <taxon>Nocardiaceae</taxon>
        <taxon>Nocardia</taxon>
    </lineage>
</organism>
<protein>
    <submittedName>
        <fullName evidence="2">Transcriptional regulator, effector-binding domain/component</fullName>
    </submittedName>
</protein>
<evidence type="ECO:0000259" key="1">
    <source>
        <dbReference type="SMART" id="SM00871"/>
    </source>
</evidence>
<sequence>MSYQVTVDRAPAQTVLELRRTVHADRPGEDIGNGMRALYAAAAAIGLAPAGAPSTTYRGPIRHGSATEVDFALPVQTSLDDEPGDIVVRRTEPILHARLVHRGPYQSIGDAYRALDVALREGGLTATGPPTEVYLVAPDDAVTPHDLLTEIRVPVAADDLAVRLAMPFDSALAAVRSALRAEGFGVVSEVDVRATLREQLGATVRNHVVLGALDPHLAHRALDVEDGPAAPVCCTVVVREEEADTVVSAVDPDRLVGSPALLAIAAQARAGLAAALRRVASPD</sequence>
<dbReference type="KEGG" id="nfr:ERS450000_02041"/>
<dbReference type="InterPro" id="IPR035923">
    <property type="entry name" value="TT1751-like_sf"/>
</dbReference>
<dbReference type="EMBL" id="LN868938">
    <property type="protein sequence ID" value="CRY76818.1"/>
    <property type="molecule type" value="Genomic_DNA"/>
</dbReference>
<dbReference type="InterPro" id="IPR005180">
    <property type="entry name" value="DUF302"/>
</dbReference>
<dbReference type="SUPFAM" id="SSF103247">
    <property type="entry name" value="TT1751-like"/>
    <property type="match status" value="1"/>
</dbReference>
<proteinExistence type="predicted"/>
<dbReference type="InterPro" id="IPR010499">
    <property type="entry name" value="AraC_E-bd"/>
</dbReference>
<reference evidence="3" key="1">
    <citation type="submission" date="2015-03" db="EMBL/GenBank/DDBJ databases">
        <authorList>
            <consortium name="Pathogen Informatics"/>
        </authorList>
    </citation>
    <scope>NUCLEOTIDE SEQUENCE [LARGE SCALE GENOMIC DNA]</scope>
    <source>
        <strain evidence="3">NCTC11134</strain>
    </source>
</reference>
<evidence type="ECO:0000313" key="2">
    <source>
        <dbReference type="EMBL" id="CRY76818.1"/>
    </source>
</evidence>
<dbReference type="Gene3D" id="3.20.80.10">
    <property type="entry name" value="Regulatory factor, effector binding domain"/>
    <property type="match status" value="1"/>
</dbReference>
<dbReference type="SMART" id="SM00871">
    <property type="entry name" value="AraC_E_bind"/>
    <property type="match status" value="1"/>
</dbReference>
<dbReference type="InterPro" id="IPR029442">
    <property type="entry name" value="GyrI-like"/>
</dbReference>
<dbReference type="RefSeq" id="WP_060592181.1">
    <property type="nucleotide sequence ID" value="NZ_CAACYE020000001.1"/>
</dbReference>
<dbReference type="Pfam" id="PF06445">
    <property type="entry name" value="GyrI-like"/>
    <property type="match status" value="1"/>
</dbReference>
<dbReference type="Proteomes" id="UP000057820">
    <property type="component" value="Chromosome 1"/>
</dbReference>
<dbReference type="Pfam" id="PF03625">
    <property type="entry name" value="DUF302"/>
    <property type="match status" value="1"/>
</dbReference>
<evidence type="ECO:0000313" key="3">
    <source>
        <dbReference type="Proteomes" id="UP000057820"/>
    </source>
</evidence>